<keyword evidence="2" id="KW-1185">Reference proteome</keyword>
<comment type="caution">
    <text evidence="1">The sequence shown here is derived from an EMBL/GenBank/DDBJ whole genome shotgun (WGS) entry which is preliminary data.</text>
</comment>
<dbReference type="EMBL" id="JACEIK010004888">
    <property type="protein sequence ID" value="MCD9646675.1"/>
    <property type="molecule type" value="Genomic_DNA"/>
</dbReference>
<proteinExistence type="predicted"/>
<dbReference type="Proteomes" id="UP000823775">
    <property type="component" value="Unassembled WGS sequence"/>
</dbReference>
<organism evidence="1 2">
    <name type="scientific">Datura stramonium</name>
    <name type="common">Jimsonweed</name>
    <name type="synonym">Common thornapple</name>
    <dbReference type="NCBI Taxonomy" id="4076"/>
    <lineage>
        <taxon>Eukaryota</taxon>
        <taxon>Viridiplantae</taxon>
        <taxon>Streptophyta</taxon>
        <taxon>Embryophyta</taxon>
        <taxon>Tracheophyta</taxon>
        <taxon>Spermatophyta</taxon>
        <taxon>Magnoliopsida</taxon>
        <taxon>eudicotyledons</taxon>
        <taxon>Gunneridae</taxon>
        <taxon>Pentapetalae</taxon>
        <taxon>asterids</taxon>
        <taxon>lamiids</taxon>
        <taxon>Solanales</taxon>
        <taxon>Solanaceae</taxon>
        <taxon>Solanoideae</taxon>
        <taxon>Datureae</taxon>
        <taxon>Datura</taxon>
    </lineage>
</organism>
<evidence type="ECO:0000313" key="1">
    <source>
        <dbReference type="EMBL" id="MCD9646675.1"/>
    </source>
</evidence>
<accession>A0ABS8VKI7</accession>
<protein>
    <submittedName>
        <fullName evidence="1">Uncharacterized protein</fullName>
    </submittedName>
</protein>
<feature type="non-terminal residue" evidence="1">
    <location>
        <position position="1"/>
    </location>
</feature>
<gene>
    <name evidence="1" type="ORF">HAX54_036702</name>
</gene>
<evidence type="ECO:0000313" key="2">
    <source>
        <dbReference type="Proteomes" id="UP000823775"/>
    </source>
</evidence>
<reference evidence="1 2" key="1">
    <citation type="journal article" date="2021" name="BMC Genomics">
        <title>Datura genome reveals duplications of psychoactive alkaloid biosynthetic genes and high mutation rate following tissue culture.</title>
        <authorList>
            <person name="Rajewski A."/>
            <person name="Carter-House D."/>
            <person name="Stajich J."/>
            <person name="Litt A."/>
        </authorList>
    </citation>
    <scope>NUCLEOTIDE SEQUENCE [LARGE SCALE GENOMIC DNA]</scope>
    <source>
        <strain evidence="1">AR-01</strain>
    </source>
</reference>
<sequence length="63" mass="7683">LIMSPDWDHFEIVEEIGGVRIMKCIHYGQSYRYHPKSIGTYHLWKHVNKCLEKQQRRQLMLQL</sequence>
<name>A0ABS8VKI7_DATST</name>